<dbReference type="EMBL" id="MHKI01000024">
    <property type="protein sequence ID" value="OGY86186.1"/>
    <property type="molecule type" value="Genomic_DNA"/>
</dbReference>
<reference evidence="1 2" key="1">
    <citation type="journal article" date="2016" name="Nat. Commun.">
        <title>Thousands of microbial genomes shed light on interconnected biogeochemical processes in an aquifer system.</title>
        <authorList>
            <person name="Anantharaman K."/>
            <person name="Brown C.T."/>
            <person name="Hug L.A."/>
            <person name="Sharon I."/>
            <person name="Castelle C.J."/>
            <person name="Probst A.J."/>
            <person name="Thomas B.C."/>
            <person name="Singh A."/>
            <person name="Wilkins M.J."/>
            <person name="Karaoz U."/>
            <person name="Brodie E.L."/>
            <person name="Williams K.H."/>
            <person name="Hubbard S.S."/>
            <person name="Banfield J.F."/>
        </authorList>
    </citation>
    <scope>NUCLEOTIDE SEQUENCE [LARGE SCALE GENOMIC DNA]</scope>
</reference>
<sequence length="598" mass="70013">MTQQKIRTCQQCKKEFTIAPEDFAFYEKIQVPAPTWCPQCRMIRRMTFRNVRTIYKRKVVGTDKEVLSSFSASSPLKIYEQPYWMSDEWDAMRYGREYDFSRPFFQQLKELMLDVPWAHGYNSHSINSDYCNNCDSLKNSYLLFNSGFSEECFYGSEVLNSSKCIDNTNIFQCEFCYECIDCQKCFNCFYDQDCVNCIEVFFSSNLADCHDCVGCVNLKHKSFCIFNVQYTEEEYKQRIANMHLNSYAAVQELIRHVREFQLTFPHKFMHGQANEEVSGDYLNHCKNTRASFLSKDLEDCAYSQLILFLLSKDSYDITVAGGELCYELEEGGGYNVRFAWLAIPKNLGTGQVDLTDIEYVMNCYGVSNIFGCVGLKKKQYCILNKQYTKDEYERLRKRIIQHMSEMPYIDSQGRAYRYGEFFPTELSPFAYNETLAQEFFPLTKEEALQQGYVWRDSEERIIAPTLFSHTLPDTIEQIDTNIATKLIECQHTGTCTHQCTKVFKIIVQELEFYKKFNLPLPRLCHNCRHYERIQKRNPLVLHQRACQCAGHATENAVYTNNTAHNHGTEHCSNTFTTTFSPDRKEIVYCEECYQKEVV</sequence>
<protein>
    <submittedName>
        <fullName evidence="1">Uncharacterized protein</fullName>
    </submittedName>
</protein>
<name>A0A1G2BBV1_9BACT</name>
<gene>
    <name evidence="1" type="ORF">A2319_03315</name>
</gene>
<evidence type="ECO:0000313" key="2">
    <source>
        <dbReference type="Proteomes" id="UP000176420"/>
    </source>
</evidence>
<accession>A0A1G2BBV1</accession>
<comment type="caution">
    <text evidence="1">The sequence shown here is derived from an EMBL/GenBank/DDBJ whole genome shotgun (WGS) entry which is preliminary data.</text>
</comment>
<proteinExistence type="predicted"/>
<dbReference type="Proteomes" id="UP000176420">
    <property type="component" value="Unassembled WGS sequence"/>
</dbReference>
<organism evidence="1 2">
    <name type="scientific">Candidatus Kerfeldbacteria bacterium RIFOXYB2_FULL_38_14</name>
    <dbReference type="NCBI Taxonomy" id="1798547"/>
    <lineage>
        <taxon>Bacteria</taxon>
        <taxon>Candidatus Kerfeldiibacteriota</taxon>
    </lineage>
</organism>
<dbReference type="AlphaFoldDB" id="A0A1G2BBV1"/>
<evidence type="ECO:0000313" key="1">
    <source>
        <dbReference type="EMBL" id="OGY86186.1"/>
    </source>
</evidence>